<dbReference type="RefSeq" id="WP_090204326.1">
    <property type="nucleotide sequence ID" value="NZ_LT629777.1"/>
</dbReference>
<organism evidence="9 10">
    <name type="scientific">Pseudomonas asplenii</name>
    <dbReference type="NCBI Taxonomy" id="53407"/>
    <lineage>
        <taxon>Bacteria</taxon>
        <taxon>Pseudomonadati</taxon>
        <taxon>Pseudomonadota</taxon>
        <taxon>Gammaproteobacteria</taxon>
        <taxon>Pseudomonadales</taxon>
        <taxon>Pseudomonadaceae</taxon>
        <taxon>Pseudomonas</taxon>
    </lineage>
</organism>
<proteinExistence type="inferred from homology"/>
<evidence type="ECO:0000256" key="3">
    <source>
        <dbReference type="ARBA" id="ARBA00022763"/>
    </source>
</evidence>
<evidence type="ECO:0000256" key="1">
    <source>
        <dbReference type="ARBA" id="ARBA00022598"/>
    </source>
</evidence>
<dbReference type="Gene3D" id="1.10.287.610">
    <property type="entry name" value="Helix hairpin bin"/>
    <property type="match status" value="1"/>
</dbReference>
<evidence type="ECO:0000259" key="8">
    <source>
        <dbReference type="SMART" id="SM00532"/>
    </source>
</evidence>
<keyword evidence="10" id="KW-1185">Reference proteome</keyword>
<dbReference type="InterPro" id="IPR010994">
    <property type="entry name" value="RuvA_2-like"/>
</dbReference>
<dbReference type="Gene3D" id="3.30.470.30">
    <property type="entry name" value="DNA ligase/mRNA capping enzyme"/>
    <property type="match status" value="1"/>
</dbReference>
<dbReference type="InterPro" id="IPR050326">
    <property type="entry name" value="NAD_dep_DNA_ligaseB"/>
</dbReference>
<dbReference type="EC" id="6.5.1.2" evidence="7"/>
<dbReference type="AlphaFoldDB" id="A0A1H1T304"/>
<dbReference type="Proteomes" id="UP000199524">
    <property type="component" value="Chromosome I"/>
</dbReference>
<evidence type="ECO:0000256" key="2">
    <source>
        <dbReference type="ARBA" id="ARBA00022705"/>
    </source>
</evidence>
<dbReference type="GO" id="GO:0006260">
    <property type="term" value="P:DNA replication"/>
    <property type="evidence" value="ECO:0007669"/>
    <property type="project" value="UniProtKB-KW"/>
</dbReference>
<dbReference type="PROSITE" id="PS01056">
    <property type="entry name" value="DNA_LIGASE_N2"/>
    <property type="match status" value="1"/>
</dbReference>
<dbReference type="SUPFAM" id="SSF56091">
    <property type="entry name" value="DNA ligase/mRNA capping enzyme, catalytic domain"/>
    <property type="match status" value="1"/>
</dbReference>
<dbReference type="SUPFAM" id="SSF47781">
    <property type="entry name" value="RuvA domain 2-like"/>
    <property type="match status" value="1"/>
</dbReference>
<name>A0A1H1T304_9PSED</name>
<evidence type="ECO:0000313" key="9">
    <source>
        <dbReference type="EMBL" id="SDS54551.1"/>
    </source>
</evidence>
<accession>A0A1H1T304</accession>
<dbReference type="InterPro" id="IPR013840">
    <property type="entry name" value="DNAligase_N"/>
</dbReference>
<dbReference type="SMART" id="SM00532">
    <property type="entry name" value="LIGANc"/>
    <property type="match status" value="1"/>
</dbReference>
<keyword evidence="2 7" id="KW-0235">DNA replication</keyword>
<evidence type="ECO:0000256" key="5">
    <source>
        <dbReference type="ARBA" id="ARBA00023204"/>
    </source>
</evidence>
<dbReference type="HAMAP" id="MF_01587">
    <property type="entry name" value="DNA_ligase_B"/>
    <property type="match status" value="1"/>
</dbReference>
<reference evidence="10" key="1">
    <citation type="submission" date="2016-10" db="EMBL/GenBank/DDBJ databases">
        <authorList>
            <person name="Varghese N."/>
            <person name="Submissions S."/>
        </authorList>
    </citation>
    <scope>NUCLEOTIDE SEQUENCE [LARGE SCALE GENOMIC DNA]</scope>
    <source>
        <strain evidence="10">ATCC 23835</strain>
    </source>
</reference>
<dbReference type="GO" id="GO:0006281">
    <property type="term" value="P:DNA repair"/>
    <property type="evidence" value="ECO:0007669"/>
    <property type="project" value="UniProtKB-KW"/>
</dbReference>
<dbReference type="GeneID" id="300206919"/>
<evidence type="ECO:0000256" key="7">
    <source>
        <dbReference type="HAMAP-Rule" id="MF_01587"/>
    </source>
</evidence>
<dbReference type="Gene3D" id="2.40.50.140">
    <property type="entry name" value="Nucleic acid-binding proteins"/>
    <property type="match status" value="1"/>
</dbReference>
<comment type="similarity">
    <text evidence="7">Belongs to the NAD-dependent DNA ligase family. LigB subfamily.</text>
</comment>
<dbReference type="PANTHER" id="PTHR47810">
    <property type="entry name" value="DNA LIGASE"/>
    <property type="match status" value="1"/>
</dbReference>
<dbReference type="EMBL" id="LT629777">
    <property type="protein sequence ID" value="SDS54551.1"/>
    <property type="molecule type" value="Genomic_DNA"/>
</dbReference>
<dbReference type="PANTHER" id="PTHR47810:SF1">
    <property type="entry name" value="DNA LIGASE B"/>
    <property type="match status" value="1"/>
</dbReference>
<protein>
    <recommendedName>
        <fullName evidence="7">DNA ligase B</fullName>
        <ecNumber evidence="7">6.5.1.2</ecNumber>
    </recommendedName>
    <alternativeName>
        <fullName evidence="7">Polydeoxyribonucleotide synthase [NAD(+)] B</fullName>
    </alternativeName>
</protein>
<evidence type="ECO:0000256" key="6">
    <source>
        <dbReference type="ARBA" id="ARBA00034005"/>
    </source>
</evidence>
<dbReference type="InterPro" id="IPR012340">
    <property type="entry name" value="NA-bd_OB-fold"/>
</dbReference>
<feature type="active site" description="N6-AMP-lysine intermediate" evidence="7">
    <location>
        <position position="125"/>
    </location>
</feature>
<dbReference type="InterPro" id="IPR020923">
    <property type="entry name" value="DNA_ligase_B"/>
</dbReference>
<sequence length="557" mass="62860">MHLFPGFVFSLCCFTAHAAPCPDWPKERGLREIEALGQQIAQWDERYHRQGVSPVADELYDQSRQALQRWRGCFTANETPPDSPLLKARGPTPHPFAHTGLDKLPDEQAVRDWIGKRQDLWVQPKIDGVAVTLSYRQGRLHQIISRGDGLTGQDWTDSARLITAIPAQLPHPLDLVLQGELYWRQNNHIQAEHGSLNARSTVAGLMARHQLQAHEAEGIGLFVWDWPDGPKTQLERLQGLSALGFPDSATYSQPISQFAEARHWREYWFRQPLPFASDGVVLRQGQRPPARLWQARPPHWGVAWKYPYAQALAHVRKVSFAIGRTGRITPLLELIPVRLDDRQIRRVSVGSLPRWRELDVRPGDQVAISLAGLTIPRLDDVVWRSVEREPVAVPDPEDFHELSCWRYSPGCESQFLARLAWLSGKQGLALPRLGRGTWEKLIRAGRLEQLLDWLTLDARELANIAGLGPHGSRQLLDNVQMARQQPFERWLKALGLPATAGIRLDGTWQSLASRSIEDWQGQPGIGPERAAQLSAFFRHPQVLALAESLRVAGIDGF</sequence>
<dbReference type="InterPro" id="IPR004150">
    <property type="entry name" value="NAD_DNA_ligase_OB"/>
</dbReference>
<keyword evidence="4 7" id="KW-0520">NAD</keyword>
<keyword evidence="1 7" id="KW-0436">Ligase</keyword>
<dbReference type="Pfam" id="PF03120">
    <property type="entry name" value="OB_DNA_ligase"/>
    <property type="match status" value="1"/>
</dbReference>
<evidence type="ECO:0000256" key="4">
    <source>
        <dbReference type="ARBA" id="ARBA00023027"/>
    </source>
</evidence>
<keyword evidence="5 7" id="KW-0234">DNA repair</keyword>
<comment type="function">
    <text evidence="7">Catalyzes the formation of phosphodiester linkages between 5'-phosphoryl and 3'-hydroxyl groups in double-stranded DNA using NAD as a coenzyme and as the energy source for the reaction.</text>
</comment>
<keyword evidence="3 7" id="KW-0227">DNA damage</keyword>
<evidence type="ECO:0000313" key="10">
    <source>
        <dbReference type="Proteomes" id="UP000199524"/>
    </source>
</evidence>
<dbReference type="InterPro" id="IPR013839">
    <property type="entry name" value="DNAligase_adenylation"/>
</dbReference>
<dbReference type="InterPro" id="IPR033136">
    <property type="entry name" value="DNA_ligase_CS"/>
</dbReference>
<dbReference type="Pfam" id="PF01653">
    <property type="entry name" value="DNA_ligase_aden"/>
    <property type="match status" value="1"/>
</dbReference>
<gene>
    <name evidence="7" type="primary">ligB</name>
    <name evidence="9" type="ORF">SAMN05216598_1922</name>
</gene>
<feature type="domain" description="NAD-dependent DNA ligase N-terminal" evidence="8">
    <location>
        <begin position="28"/>
        <end position="427"/>
    </location>
</feature>
<dbReference type="SUPFAM" id="SSF50249">
    <property type="entry name" value="Nucleic acid-binding proteins"/>
    <property type="match status" value="1"/>
</dbReference>
<dbReference type="NCBIfam" id="NF005987">
    <property type="entry name" value="PRK08097.1"/>
    <property type="match status" value="1"/>
</dbReference>
<dbReference type="GO" id="GO:0003911">
    <property type="term" value="F:DNA ligase (NAD+) activity"/>
    <property type="evidence" value="ECO:0007669"/>
    <property type="project" value="UniProtKB-UniRule"/>
</dbReference>
<dbReference type="Gene3D" id="1.10.150.20">
    <property type="entry name" value="5' to 3' exonuclease, C-terminal subdomain"/>
    <property type="match status" value="2"/>
</dbReference>
<comment type="catalytic activity">
    <reaction evidence="6 7">
        <text>NAD(+) + (deoxyribonucleotide)n-3'-hydroxyl + 5'-phospho-(deoxyribonucleotide)m = (deoxyribonucleotide)n+m + AMP + beta-nicotinamide D-nucleotide.</text>
        <dbReference type="EC" id="6.5.1.2"/>
    </reaction>
</comment>